<sequence>MEITINRTVVISLGTCLIAYNLIFYGLFVYFIYYKNVLTP</sequence>
<reference evidence="2" key="1">
    <citation type="journal article" date="2020" name="Nature">
        <title>Giant virus diversity and host interactions through global metagenomics.</title>
        <authorList>
            <person name="Schulz F."/>
            <person name="Roux S."/>
            <person name="Paez-Espino D."/>
            <person name="Jungbluth S."/>
            <person name="Walsh D.A."/>
            <person name="Denef V.J."/>
            <person name="McMahon K.D."/>
            <person name="Konstantinidis K.T."/>
            <person name="Eloe-Fadrosh E.A."/>
            <person name="Kyrpides N.C."/>
            <person name="Woyke T."/>
        </authorList>
    </citation>
    <scope>NUCLEOTIDE SEQUENCE</scope>
    <source>
        <strain evidence="2">GVMAG-M-3300025695-21</strain>
    </source>
</reference>
<organism evidence="2">
    <name type="scientific">viral metagenome</name>
    <dbReference type="NCBI Taxonomy" id="1070528"/>
    <lineage>
        <taxon>unclassified sequences</taxon>
        <taxon>metagenomes</taxon>
        <taxon>organismal metagenomes</taxon>
    </lineage>
</organism>
<accession>A0A6C0J350</accession>
<protein>
    <submittedName>
        <fullName evidence="2">Uncharacterized protein</fullName>
    </submittedName>
</protein>
<dbReference type="AlphaFoldDB" id="A0A6C0J350"/>
<keyword evidence="1" id="KW-0472">Membrane</keyword>
<proteinExistence type="predicted"/>
<evidence type="ECO:0000256" key="1">
    <source>
        <dbReference type="SAM" id="Phobius"/>
    </source>
</evidence>
<keyword evidence="1" id="KW-0812">Transmembrane</keyword>
<evidence type="ECO:0000313" key="2">
    <source>
        <dbReference type="EMBL" id="QHT99095.1"/>
    </source>
</evidence>
<name>A0A6C0J350_9ZZZZ</name>
<dbReference type="EMBL" id="MN740301">
    <property type="protein sequence ID" value="QHT99095.1"/>
    <property type="molecule type" value="Genomic_DNA"/>
</dbReference>
<keyword evidence="1" id="KW-1133">Transmembrane helix</keyword>
<feature type="transmembrane region" description="Helical" evidence="1">
    <location>
        <begin position="9"/>
        <end position="33"/>
    </location>
</feature>